<proteinExistence type="predicted"/>
<dbReference type="InterPro" id="IPR004046">
    <property type="entry name" value="GST_C"/>
</dbReference>
<evidence type="ECO:0000256" key="9">
    <source>
        <dbReference type="ARBA" id="ARBA00022843"/>
    </source>
</evidence>
<evidence type="ECO:0000256" key="12">
    <source>
        <dbReference type="ARBA" id="ARBA00031241"/>
    </source>
</evidence>
<evidence type="ECO:0000256" key="8">
    <source>
        <dbReference type="ARBA" id="ARBA00022782"/>
    </source>
</evidence>
<sequence length="533" mass="58455">MWAKPVWDGPNPTPYRAESFTRSPGPRRSLPRPQGAPKGHRIARALRSLLQGLHAAASPRPSAMFPAFPGRLERRGCQRGRARGETASPAHLELSARSMDATPVAPRDWESSLHGSHRRSASGAPIGCFRRCAPPFPGGAAKILPVSPFRLLALSKVESMTSKSLGQSEHTRLRFPERPQQGQKGGGRPPSWPLTVFERWCLARASPSCFGSAMPMYQVKPYHGGGAPLRVELPTCMYRLPNVHCRSGGPALGAGHVQEESNPSLQALESRQDDILKRLYELKAAVDGLSKMIQTPDADLDVTNIIQADEPTTLTTNVLDLNSVLGKDYGALKDIVINANPASPPLSLLVLHRLLCEHFRVLSTVHTHSSVKSVPENLLKCFGEQNKKQPRQEYQLGFTLIWKNVPKTQMKFSIQTMCPIEGEGNIARFLFSLFGQKHNAVNATLIDSWVDIAIFQLKEGSSKEKAAVFRSMNSALGKSPWLAGNELTVADVVLWSVLQQTGGCSVTVPANVQRWMRSCENLAPFNTALKLLK</sequence>
<evidence type="ECO:0000256" key="1">
    <source>
        <dbReference type="ARBA" id="ARBA00004123"/>
    </source>
</evidence>
<dbReference type="InterPro" id="IPR031889">
    <property type="entry name" value="AIMP2_LysRS-bd"/>
</dbReference>
<feature type="compositionally biased region" description="Low complexity" evidence="16">
    <location>
        <begin position="22"/>
        <end position="33"/>
    </location>
</feature>
<evidence type="ECO:0000256" key="15">
    <source>
        <dbReference type="ARBA" id="ARBA00046843"/>
    </source>
</evidence>
<comment type="subcellular location">
    <subcellularLocation>
        <location evidence="2">Cytoplasm</location>
        <location evidence="2">Cytosol</location>
    </subcellularLocation>
    <subcellularLocation>
        <location evidence="1">Nucleus</location>
    </subcellularLocation>
</comment>
<keyword evidence="8" id="KW-0221">Differentiation</keyword>
<dbReference type="GO" id="GO:0006412">
    <property type="term" value="P:translation"/>
    <property type="evidence" value="ECO:0007669"/>
    <property type="project" value="UniProtKB-KW"/>
</dbReference>
<keyword evidence="6" id="KW-0597">Phosphoprotein</keyword>
<accession>A0A096MR15</accession>
<evidence type="ECO:0000256" key="11">
    <source>
        <dbReference type="ARBA" id="ARBA00023242"/>
    </source>
</evidence>
<dbReference type="OMA" id="NEQGPIR"/>
<keyword evidence="5" id="KW-0963">Cytoplasm</keyword>
<evidence type="ECO:0000256" key="2">
    <source>
        <dbReference type="ARBA" id="ARBA00004514"/>
    </source>
</evidence>
<dbReference type="GO" id="GO:0006915">
    <property type="term" value="P:apoptotic process"/>
    <property type="evidence" value="ECO:0007669"/>
    <property type="project" value="UniProtKB-KW"/>
</dbReference>
<keyword evidence="7" id="KW-0053">Apoptosis</keyword>
<dbReference type="Pfam" id="PF16780">
    <property type="entry name" value="AIMP2_LysRS_bd"/>
    <property type="match status" value="1"/>
</dbReference>
<feature type="domain" description="AIMP2 thioredoxin-like" evidence="19">
    <location>
        <begin position="331"/>
        <end position="421"/>
    </location>
</feature>
<evidence type="ECO:0000256" key="7">
    <source>
        <dbReference type="ARBA" id="ARBA00022703"/>
    </source>
</evidence>
<evidence type="ECO:0000259" key="19">
    <source>
        <dbReference type="Pfam" id="PF18569"/>
    </source>
</evidence>
<dbReference type="InterPro" id="IPR041503">
    <property type="entry name" value="AIMP2_thioredoxin"/>
</dbReference>
<dbReference type="HOGENOM" id="CLU_076114_0_0_1"/>
<dbReference type="FunFam" id="1.20.1050.130:FF:000002">
    <property type="entry name" value="aminoacyl tRNA synthase complex-interacting multifunctional protein 2 isoform X2"/>
    <property type="match status" value="1"/>
</dbReference>
<name>A0A096MR15_PAPAN</name>
<evidence type="ECO:0000256" key="10">
    <source>
        <dbReference type="ARBA" id="ARBA00022917"/>
    </source>
</evidence>
<evidence type="ECO:0000256" key="3">
    <source>
        <dbReference type="ARBA" id="ARBA00015852"/>
    </source>
</evidence>
<dbReference type="Ensembl" id="ENSPANT00000002862.3">
    <property type="protein sequence ID" value="ENSPANP00000002209.2"/>
    <property type="gene ID" value="ENSPANG00000010693.3"/>
</dbReference>
<dbReference type="Pfam" id="PF18569">
    <property type="entry name" value="Thioredoxin_16"/>
    <property type="match status" value="1"/>
</dbReference>
<reference evidence="20" key="2">
    <citation type="submission" date="2025-08" db="UniProtKB">
        <authorList>
            <consortium name="Ensembl"/>
        </authorList>
    </citation>
    <scope>IDENTIFICATION</scope>
</reference>
<keyword evidence="4" id="KW-0217">Developmental protein</keyword>
<evidence type="ECO:0000256" key="16">
    <source>
        <dbReference type="SAM" id="MobiDB-lite"/>
    </source>
</evidence>
<dbReference type="GO" id="GO:0005829">
    <property type="term" value="C:cytosol"/>
    <property type="evidence" value="ECO:0007669"/>
    <property type="project" value="UniProtKB-SubCell"/>
</dbReference>
<dbReference type="Proteomes" id="UP000028761">
    <property type="component" value="Chromosome 4"/>
</dbReference>
<feature type="region of interest" description="Disordered" evidence="16">
    <location>
        <begin position="160"/>
        <end position="191"/>
    </location>
</feature>
<dbReference type="Bgee" id="ENSPANG00000010693">
    <property type="expression patterns" value="Expressed in gastrocnemius and 64 other cell types or tissues"/>
</dbReference>
<evidence type="ECO:0000256" key="6">
    <source>
        <dbReference type="ARBA" id="ARBA00022553"/>
    </source>
</evidence>
<keyword evidence="10" id="KW-0648">Protein biosynthesis</keyword>
<gene>
    <name evidence="20" type="primary">AIMP2</name>
</gene>
<feature type="domain" description="AIMP2 lysyl-tRNA synthetase binding" evidence="18">
    <location>
        <begin position="214"/>
        <end position="257"/>
    </location>
</feature>
<keyword evidence="11" id="KW-0539">Nucleus</keyword>
<reference evidence="20" key="1">
    <citation type="submission" date="2012-03" db="EMBL/GenBank/DDBJ databases">
        <title>Whole Genome Assembly of Papio anubis.</title>
        <authorList>
            <person name="Liu Y.L."/>
            <person name="Abraham K.A."/>
            <person name="Akbar H.A."/>
            <person name="Ali S.A."/>
            <person name="Anosike U.A."/>
            <person name="Aqrawi P.A."/>
            <person name="Arias F.A."/>
            <person name="Attaway T.A."/>
            <person name="Awwad R.A."/>
            <person name="Babu C.B."/>
            <person name="Bandaranaike D.B."/>
            <person name="Battles P.B."/>
            <person name="Bell A.B."/>
            <person name="Beltran B.B."/>
            <person name="Berhane-Mersha D.B."/>
            <person name="Bess C.B."/>
            <person name="Bickham C.B."/>
            <person name="Bolden T.B."/>
            <person name="Carter K.C."/>
            <person name="Chau D.C."/>
            <person name="Chavez A.C."/>
            <person name="Clerc-Blankenburg K.C."/>
            <person name="Coyle M.C."/>
            <person name="Dao M.D."/>
            <person name="Davila M.L.D."/>
            <person name="Davy-Carroll L.D."/>
            <person name="Denson S.D."/>
            <person name="Dinh H.D."/>
            <person name="Fernandez S.F."/>
            <person name="Fernando P.F."/>
            <person name="Forbes L.F."/>
            <person name="Francis C.F."/>
            <person name="Francisco L.F."/>
            <person name="Fu Q.F."/>
            <person name="Garcia-Iii R.G."/>
            <person name="Garrett T.G."/>
            <person name="Gross S.G."/>
            <person name="Gubbala S.G."/>
            <person name="Hirani K.H."/>
            <person name="Hogues M.H."/>
            <person name="Hollins B.H."/>
            <person name="Jackson L.J."/>
            <person name="Javaid M.J."/>
            <person name="Jhangiani S.J."/>
            <person name="Johnson A.J."/>
            <person name="Johnson B.J."/>
            <person name="Jones J.J."/>
            <person name="Joshi V.J."/>
            <person name="Kalu J.K."/>
            <person name="Khan N.K."/>
            <person name="Korchina V.K."/>
            <person name="Kovar C.K."/>
            <person name="Lago L.L."/>
            <person name="Lara F.L."/>
            <person name="Le T.-K.L."/>
            <person name="Lee S.L."/>
            <person name="Legall-Iii F.L."/>
            <person name="Lemon S.L."/>
            <person name="Liu J.L."/>
            <person name="Liu Y.-S.L."/>
            <person name="Liyanage D.L."/>
            <person name="Lopez J.L."/>
            <person name="Lorensuhewa L.L."/>
            <person name="Mata R.M."/>
            <person name="Mathew T.M."/>
            <person name="Mercado C.M."/>
            <person name="Mercado I.M."/>
            <person name="Morales K.M."/>
            <person name="Morgan M.M."/>
            <person name="Munidasa M.M."/>
            <person name="Ngo D.N."/>
            <person name="Nguyen L.N."/>
            <person name="Nguyen T.N."/>
            <person name="Nguyen N.N."/>
            <person name="Obregon M.O."/>
            <person name="Okwuonu G.O."/>
            <person name="Ongeri F.O."/>
            <person name="Onwere C.O."/>
            <person name="Osifeso I.O."/>
            <person name="Parra A.P."/>
            <person name="Patil S.P."/>
            <person name="Perez A.P."/>
            <person name="Perez Y.P."/>
            <person name="Pham C.P."/>
            <person name="Pu L.-L.P."/>
            <person name="Puazo M.P."/>
            <person name="Quiroz J.Q."/>
            <person name="Rouhana J.R."/>
            <person name="Ruiz M.R."/>
            <person name="Ruiz S.-J.R."/>
            <person name="Saada N.S."/>
            <person name="Santibanez J.S."/>
            <person name="Scheel M.S."/>
            <person name="Schneider B.S."/>
            <person name="Simmons D.S."/>
            <person name="Sisson I.S."/>
            <person name="Tang L.-Y.T."/>
            <person name="Thornton R.T."/>
            <person name="Tisius J.T."/>
            <person name="Toledanes G.T."/>
            <person name="Trejos Z.T."/>
            <person name="Usmani K.U."/>
            <person name="Varghese R.V."/>
            <person name="Vattathil S.V."/>
            <person name="Vee V.V."/>
            <person name="Walker D.W."/>
            <person name="Weissenberger G.W."/>
            <person name="White C.W."/>
            <person name="Williams A.W."/>
            <person name="Woodworth J.W."/>
            <person name="Wright R.W."/>
            <person name="Zhu Y.Z."/>
            <person name="Han Y.H."/>
            <person name="Newsham I.N."/>
            <person name="Nazareth L.N."/>
            <person name="Worley K.W."/>
            <person name="Muzny D.M."/>
            <person name="Rogers J.R."/>
            <person name="Gibbs R.G."/>
        </authorList>
    </citation>
    <scope>NUCLEOTIDE SEQUENCE [LARGE SCALE GENOMIC DNA]</scope>
</reference>
<dbReference type="PANTHER" id="PTHR13438">
    <property type="entry name" value="AMINOACYL TRNA SYNTHASE COMPLEX-INTERACTING MULTIFUNCTIONAL PROTEIN"/>
    <property type="match status" value="1"/>
</dbReference>
<evidence type="ECO:0000256" key="5">
    <source>
        <dbReference type="ARBA" id="ARBA00022490"/>
    </source>
</evidence>
<protein>
    <recommendedName>
        <fullName evidence="3">Aminoacyl tRNA synthase complex-interacting multifunctional protein 2</fullName>
    </recommendedName>
    <alternativeName>
        <fullName evidence="13">Multisynthase complex auxiliary component p38</fullName>
    </alternativeName>
    <alternativeName>
        <fullName evidence="12">Protein JTV-1</fullName>
    </alternativeName>
</protein>
<reference evidence="20" key="3">
    <citation type="submission" date="2025-09" db="UniProtKB">
        <authorList>
            <consortium name="Ensembl"/>
        </authorList>
    </citation>
    <scope>IDENTIFICATION</scope>
</reference>
<dbReference type="Pfam" id="PF00043">
    <property type="entry name" value="GST_C"/>
    <property type="match status" value="1"/>
</dbReference>
<comment type="subunit">
    <text evidence="15">Part of the multisynthetase complex (MSC), a multisubunit complex that groups tRNA ligases for Arg (RARS1), Asp (DARS1), Gln (QARS1), Ile (IARS1), Leu (LARS1), Lys (KARS1), Met (MARS1) the bifunctional ligase for Glu and Pro (EPRS1) and the auxiliary subunits AIMP1/p43, AIMP2/p38 and EEF1E1/p18. Interacts (via N-terminus) with KARS1. Interacts with EPRS1. Forms a linear complex that contains MARS1, EEF1E1, EPRS1 and AIMP2 that is at the core of the multisubunit complex. Binds FUBP1 (via C-terminus). Interacts in both its unphosphorylated and phosphorylated forms with p53/TP53 (via N-terminus) in the nucleus following UV irradiation. Interacts (via N-terminus) with PRKN/parkin (via first RING-type domain). Interacts with TARS3.</text>
</comment>
<evidence type="ECO:0000313" key="21">
    <source>
        <dbReference type="Proteomes" id="UP000028761"/>
    </source>
</evidence>
<dbReference type="InterPro" id="IPR042360">
    <property type="entry name" value="AIMP2"/>
</dbReference>
<dbReference type="Gene3D" id="1.20.1050.130">
    <property type="match status" value="1"/>
</dbReference>
<dbReference type="PANTHER" id="PTHR13438:SF2">
    <property type="entry name" value="AMINOACYL TRNA SYNTHASE COMPLEX-INTERACTING MULTIFUNCTIONAL PROTEIN 2"/>
    <property type="match status" value="1"/>
</dbReference>
<dbReference type="STRING" id="9555.ENSPANP00000002209"/>
<keyword evidence="21" id="KW-1185">Reference proteome</keyword>
<evidence type="ECO:0000259" key="18">
    <source>
        <dbReference type="Pfam" id="PF16780"/>
    </source>
</evidence>
<dbReference type="eggNOG" id="ENOG502QUNJ">
    <property type="taxonomic scope" value="Eukaryota"/>
</dbReference>
<feature type="region of interest" description="Disordered" evidence="16">
    <location>
        <begin position="81"/>
        <end position="124"/>
    </location>
</feature>
<feature type="region of interest" description="Disordered" evidence="16">
    <location>
        <begin position="1"/>
        <end position="39"/>
    </location>
</feature>
<dbReference type="GeneTree" id="ENSGT00390000015826"/>
<dbReference type="GO" id="GO:0005634">
    <property type="term" value="C:nucleus"/>
    <property type="evidence" value="ECO:0007669"/>
    <property type="project" value="UniProtKB-SubCell"/>
</dbReference>
<dbReference type="InterPro" id="IPR036282">
    <property type="entry name" value="Glutathione-S-Trfase_C_sf"/>
</dbReference>
<dbReference type="AlphaFoldDB" id="A0A096MR15"/>
<comment type="function">
    <text evidence="14">Required for assembly and stability of the aminoacyl-tRNA synthase complex. Mediates ubiquitination and degradation of FUBP1, a transcriptional activator of MYC, leading to MYC down-regulation which is required for aveolar type II cell differentiation. Blocks MDM2-mediated ubiquitination and degradation of p53/TP53. Functions as a proapoptotic factor.</text>
</comment>
<dbReference type="SUPFAM" id="SSF47616">
    <property type="entry name" value="GST C-terminal domain-like"/>
    <property type="match status" value="1"/>
</dbReference>
<evidence type="ECO:0000313" key="20">
    <source>
        <dbReference type="Ensembl" id="ENSPANP00000002209.2"/>
    </source>
</evidence>
<evidence type="ECO:0000256" key="4">
    <source>
        <dbReference type="ARBA" id="ARBA00022473"/>
    </source>
</evidence>
<dbReference type="CDD" id="cd03200">
    <property type="entry name" value="GST_C_AIMP2"/>
    <property type="match status" value="1"/>
</dbReference>
<dbReference type="GO" id="GO:0030154">
    <property type="term" value="P:cell differentiation"/>
    <property type="evidence" value="ECO:0007669"/>
    <property type="project" value="UniProtKB-KW"/>
</dbReference>
<evidence type="ECO:0000259" key="17">
    <source>
        <dbReference type="Pfam" id="PF00043"/>
    </source>
</evidence>
<evidence type="ECO:0000256" key="14">
    <source>
        <dbReference type="ARBA" id="ARBA00045863"/>
    </source>
</evidence>
<keyword evidence="9" id="KW-0832">Ubl conjugation</keyword>
<dbReference type="GO" id="GO:0017101">
    <property type="term" value="C:aminoacyl-tRNA synthetase multienzyme complex"/>
    <property type="evidence" value="ECO:0007669"/>
    <property type="project" value="InterPro"/>
</dbReference>
<evidence type="ECO:0000256" key="13">
    <source>
        <dbReference type="ARBA" id="ARBA00032155"/>
    </source>
</evidence>
<feature type="domain" description="Glutathione S-transferase C-terminal" evidence="17">
    <location>
        <begin position="458"/>
        <end position="520"/>
    </location>
</feature>
<organism evidence="20 21">
    <name type="scientific">Papio anubis</name>
    <name type="common">Olive baboon</name>
    <dbReference type="NCBI Taxonomy" id="9555"/>
    <lineage>
        <taxon>Eukaryota</taxon>
        <taxon>Metazoa</taxon>
        <taxon>Chordata</taxon>
        <taxon>Craniata</taxon>
        <taxon>Vertebrata</taxon>
        <taxon>Euteleostomi</taxon>
        <taxon>Mammalia</taxon>
        <taxon>Eutheria</taxon>
        <taxon>Euarchontoglires</taxon>
        <taxon>Primates</taxon>
        <taxon>Haplorrhini</taxon>
        <taxon>Catarrhini</taxon>
        <taxon>Cercopithecidae</taxon>
        <taxon>Cercopithecinae</taxon>
        <taxon>Papio</taxon>
    </lineage>
</organism>